<comment type="caution">
    <text evidence="7">The sequence shown here is derived from an EMBL/GenBank/DDBJ whole genome shotgun (WGS) entry which is preliminary data.</text>
</comment>
<evidence type="ECO:0000256" key="2">
    <source>
        <dbReference type="ARBA" id="ARBA00022448"/>
    </source>
</evidence>
<feature type="compositionally biased region" description="Basic and acidic residues" evidence="5">
    <location>
        <begin position="156"/>
        <end position="165"/>
    </location>
</feature>
<keyword evidence="2 4" id="KW-0813">Transport</keyword>
<name>A0A3A9WI03_9ACTN</name>
<dbReference type="EMBL" id="RBDX01000002">
    <property type="protein sequence ID" value="RKN11943.1"/>
    <property type="molecule type" value="Genomic_DNA"/>
</dbReference>
<dbReference type="Proteomes" id="UP000275024">
    <property type="component" value="Unassembled WGS sequence"/>
</dbReference>
<sequence length="336" mass="35277">MAVMTARRRSRSRIRTPALAAGATALGLLALSACGSDDGGGGGDEGRGGDGRLSVVASFYPMEFLVERIGGDHVSVETLTEPGAEPHDLEITPRQTASLHEAGLVVYLAGLQPAVDDAIEQSGAEHVAEATSFTTLHEEEGAEDEGHAEDEGAEEEHDHEHEGGLDPHVWLDPLKYGEIAEGVGAALADADPDNAADYERATAELTDELTALDQEFSEGLATAETDTFITAHAAFGYLAERYGLHQESIAGLDPESEPSAARMRELQEIAEADGVTTVFFETLVSDETARTLAGDLGIDTAVLDPLEGITEDSPGADYLAVMRANLEALRLALGAA</sequence>
<dbReference type="InterPro" id="IPR006127">
    <property type="entry name" value="ZnuA-like"/>
</dbReference>
<dbReference type="PRINTS" id="PR00691">
    <property type="entry name" value="ADHESINB"/>
</dbReference>
<feature type="chain" id="PRO_5038794333" evidence="6">
    <location>
        <begin position="36"/>
        <end position="336"/>
    </location>
</feature>
<dbReference type="PANTHER" id="PTHR42953">
    <property type="entry name" value="HIGH-AFFINITY ZINC UPTAKE SYSTEM PROTEIN ZNUA-RELATED"/>
    <property type="match status" value="1"/>
</dbReference>
<dbReference type="PROSITE" id="PS51257">
    <property type="entry name" value="PROKAR_LIPOPROTEIN"/>
    <property type="match status" value="1"/>
</dbReference>
<dbReference type="AlphaFoldDB" id="A0A3A9WI03"/>
<feature type="signal peptide" evidence="6">
    <location>
        <begin position="1"/>
        <end position="35"/>
    </location>
</feature>
<evidence type="ECO:0000256" key="6">
    <source>
        <dbReference type="SAM" id="SignalP"/>
    </source>
</evidence>
<proteinExistence type="inferred from homology"/>
<evidence type="ECO:0000256" key="4">
    <source>
        <dbReference type="RuleBase" id="RU003512"/>
    </source>
</evidence>
<evidence type="ECO:0000313" key="9">
    <source>
        <dbReference type="Proteomes" id="UP000268652"/>
    </source>
</evidence>
<reference evidence="9 10" key="1">
    <citation type="submission" date="2018-09" db="EMBL/GenBank/DDBJ databases">
        <title>Streptomyces sp. nov. DS1-2, an endophytic actinomycete isolated from roots of Dendrobium scabrilingue.</title>
        <authorList>
            <person name="Kuncharoen N."/>
            <person name="Kudo T."/>
            <person name="Ohkuma M."/>
            <person name="Yuki M."/>
            <person name="Tanasupawat S."/>
        </authorList>
    </citation>
    <scope>NUCLEOTIDE SEQUENCE [LARGE SCALE GENOMIC DNA]</scope>
    <source>
        <strain evidence="7 10">AZ1-7</strain>
        <strain evidence="8 9">DS1-2</strain>
    </source>
</reference>
<dbReference type="PRINTS" id="PR00690">
    <property type="entry name" value="ADHESNFAMILY"/>
</dbReference>
<dbReference type="InterPro" id="IPR050492">
    <property type="entry name" value="Bact_metal-bind_prot9"/>
</dbReference>
<keyword evidence="3 6" id="KW-0732">Signal</keyword>
<evidence type="ECO:0000313" key="8">
    <source>
        <dbReference type="EMBL" id="RKN26006.1"/>
    </source>
</evidence>
<evidence type="ECO:0000313" key="10">
    <source>
        <dbReference type="Proteomes" id="UP000275024"/>
    </source>
</evidence>
<feature type="region of interest" description="Disordered" evidence="5">
    <location>
        <begin position="133"/>
        <end position="169"/>
    </location>
</feature>
<gene>
    <name evidence="8" type="ORF">D7318_07230</name>
    <name evidence="7" type="ORF">D7319_03250</name>
</gene>
<dbReference type="PANTHER" id="PTHR42953:SF3">
    <property type="entry name" value="HIGH-AFFINITY ZINC UPTAKE SYSTEM PROTEIN ZNUA"/>
    <property type="match status" value="1"/>
</dbReference>
<protein>
    <submittedName>
        <fullName evidence="7">Zinc ABC transporter substrate-binding protein</fullName>
    </submittedName>
</protein>
<dbReference type="Proteomes" id="UP000268652">
    <property type="component" value="Unassembled WGS sequence"/>
</dbReference>
<dbReference type="SUPFAM" id="SSF53807">
    <property type="entry name" value="Helical backbone' metal receptor"/>
    <property type="match status" value="1"/>
</dbReference>
<evidence type="ECO:0000313" key="7">
    <source>
        <dbReference type="EMBL" id="RKN11943.1"/>
    </source>
</evidence>
<organism evidence="7 10">
    <name type="scientific">Streptomyces radicis</name>
    <dbReference type="NCBI Taxonomy" id="1750517"/>
    <lineage>
        <taxon>Bacteria</taxon>
        <taxon>Bacillati</taxon>
        <taxon>Actinomycetota</taxon>
        <taxon>Actinomycetes</taxon>
        <taxon>Kitasatosporales</taxon>
        <taxon>Streptomycetaceae</taxon>
        <taxon>Streptomyces</taxon>
    </lineage>
</organism>
<dbReference type="Gene3D" id="3.40.50.1980">
    <property type="entry name" value="Nitrogenase molybdenum iron protein domain"/>
    <property type="match status" value="2"/>
</dbReference>
<dbReference type="InterPro" id="IPR006128">
    <property type="entry name" value="Lipoprotein_PsaA-like"/>
</dbReference>
<dbReference type="EMBL" id="RBDY01000003">
    <property type="protein sequence ID" value="RKN26006.1"/>
    <property type="molecule type" value="Genomic_DNA"/>
</dbReference>
<comment type="similarity">
    <text evidence="1 4">Belongs to the bacterial solute-binding protein 9 family.</text>
</comment>
<dbReference type="Pfam" id="PF01297">
    <property type="entry name" value="ZnuA"/>
    <property type="match status" value="1"/>
</dbReference>
<dbReference type="InterPro" id="IPR006129">
    <property type="entry name" value="AdhesinB"/>
</dbReference>
<dbReference type="GO" id="GO:0007155">
    <property type="term" value="P:cell adhesion"/>
    <property type="evidence" value="ECO:0007669"/>
    <property type="project" value="InterPro"/>
</dbReference>
<keyword evidence="9" id="KW-1185">Reference proteome</keyword>
<accession>A0A3A9WI03</accession>
<evidence type="ECO:0000256" key="5">
    <source>
        <dbReference type="SAM" id="MobiDB-lite"/>
    </source>
</evidence>
<dbReference type="GO" id="GO:0030001">
    <property type="term" value="P:metal ion transport"/>
    <property type="evidence" value="ECO:0007669"/>
    <property type="project" value="InterPro"/>
</dbReference>
<dbReference type="GO" id="GO:0046872">
    <property type="term" value="F:metal ion binding"/>
    <property type="evidence" value="ECO:0007669"/>
    <property type="project" value="InterPro"/>
</dbReference>
<dbReference type="RefSeq" id="WP_120696016.1">
    <property type="nucleotide sequence ID" value="NZ_RBDX01000002.1"/>
</dbReference>
<dbReference type="OrthoDB" id="9810636at2"/>
<evidence type="ECO:0000256" key="3">
    <source>
        <dbReference type="ARBA" id="ARBA00022729"/>
    </source>
</evidence>
<feature type="compositionally biased region" description="Acidic residues" evidence="5">
    <location>
        <begin position="140"/>
        <end position="155"/>
    </location>
</feature>
<evidence type="ECO:0000256" key="1">
    <source>
        <dbReference type="ARBA" id="ARBA00011028"/>
    </source>
</evidence>